<evidence type="ECO:0000313" key="3">
    <source>
        <dbReference type="Proteomes" id="UP001201812"/>
    </source>
</evidence>
<dbReference type="Proteomes" id="UP001201812">
    <property type="component" value="Unassembled WGS sequence"/>
</dbReference>
<dbReference type="EMBL" id="JAKKPZ010000037">
    <property type="protein sequence ID" value="KAI1708105.1"/>
    <property type="molecule type" value="Genomic_DNA"/>
</dbReference>
<feature type="transmembrane region" description="Helical" evidence="1">
    <location>
        <begin position="38"/>
        <end position="59"/>
    </location>
</feature>
<evidence type="ECO:0000256" key="1">
    <source>
        <dbReference type="SAM" id="Phobius"/>
    </source>
</evidence>
<keyword evidence="3" id="KW-1185">Reference proteome</keyword>
<feature type="transmembrane region" description="Helical" evidence="1">
    <location>
        <begin position="65"/>
        <end position="82"/>
    </location>
</feature>
<keyword evidence="1" id="KW-0472">Membrane</keyword>
<dbReference type="AlphaFoldDB" id="A0AAD4N1G2"/>
<name>A0AAD4N1G2_9BILA</name>
<comment type="caution">
    <text evidence="2">The sequence shown here is derived from an EMBL/GenBank/DDBJ whole genome shotgun (WGS) entry which is preliminary data.</text>
</comment>
<feature type="transmembrane region" description="Helical" evidence="1">
    <location>
        <begin position="158"/>
        <end position="181"/>
    </location>
</feature>
<accession>A0AAD4N1G2</accession>
<proteinExistence type="predicted"/>
<feature type="transmembrane region" description="Helical" evidence="1">
    <location>
        <begin position="89"/>
        <end position="118"/>
    </location>
</feature>
<organism evidence="2 3">
    <name type="scientific">Ditylenchus destructor</name>
    <dbReference type="NCBI Taxonomy" id="166010"/>
    <lineage>
        <taxon>Eukaryota</taxon>
        <taxon>Metazoa</taxon>
        <taxon>Ecdysozoa</taxon>
        <taxon>Nematoda</taxon>
        <taxon>Chromadorea</taxon>
        <taxon>Rhabditida</taxon>
        <taxon>Tylenchina</taxon>
        <taxon>Tylenchomorpha</taxon>
        <taxon>Sphaerularioidea</taxon>
        <taxon>Anguinidae</taxon>
        <taxon>Anguininae</taxon>
        <taxon>Ditylenchus</taxon>
    </lineage>
</organism>
<gene>
    <name evidence="2" type="ORF">DdX_12052</name>
</gene>
<reference evidence="2" key="1">
    <citation type="submission" date="2022-01" db="EMBL/GenBank/DDBJ databases">
        <title>Genome Sequence Resource for Two Populations of Ditylenchus destructor, the Migratory Endoparasitic Phytonematode.</title>
        <authorList>
            <person name="Zhang H."/>
            <person name="Lin R."/>
            <person name="Xie B."/>
        </authorList>
    </citation>
    <scope>NUCLEOTIDE SEQUENCE</scope>
    <source>
        <strain evidence="2">BazhouSP</strain>
    </source>
</reference>
<keyword evidence="1" id="KW-1133">Transmembrane helix</keyword>
<sequence>MQNFAPPCYEEENRQTLEVKPKRCAKLRKWLSNHRKTGLFASALGIVMCTVLVVIHIVMLHIGQPILYFLSGMFFISAFLGLKQTWSPFIIIFLIGEIIELFVFAIYCVFLLTVFIILPDAWKPIFQRPVYDERYGCYICWFPSGNVYCNSDEDLRYVIFYTLFGSLIYLTFSALFYWLIWRAYKTDNKTRTPVIPRVIPAYSPPYNIPNCPVVPTPDLISNVSQPSHGQQNQPTFFNHQKLLNTK</sequence>
<evidence type="ECO:0000313" key="2">
    <source>
        <dbReference type="EMBL" id="KAI1708105.1"/>
    </source>
</evidence>
<protein>
    <submittedName>
        <fullName evidence="2">Uncharacterized protein</fullName>
    </submittedName>
</protein>
<keyword evidence="1" id="KW-0812">Transmembrane</keyword>